<feature type="compositionally biased region" description="Low complexity" evidence="1">
    <location>
        <begin position="407"/>
        <end position="420"/>
    </location>
</feature>
<dbReference type="InParanoid" id="I7MLW0"/>
<gene>
    <name evidence="2" type="ORF">TTHERM_00446500</name>
</gene>
<dbReference type="EMBL" id="GG662504">
    <property type="protein sequence ID" value="EAS03168.2"/>
    <property type="molecule type" value="Genomic_DNA"/>
</dbReference>
<feature type="region of interest" description="Disordered" evidence="1">
    <location>
        <begin position="77"/>
        <end position="162"/>
    </location>
</feature>
<evidence type="ECO:0000256" key="1">
    <source>
        <dbReference type="SAM" id="MobiDB-lite"/>
    </source>
</evidence>
<feature type="compositionally biased region" description="Acidic residues" evidence="1">
    <location>
        <begin position="319"/>
        <end position="333"/>
    </location>
</feature>
<name>I7MLW0_TETTS</name>
<feature type="region of interest" description="Disordered" evidence="1">
    <location>
        <begin position="235"/>
        <end position="279"/>
    </location>
</feature>
<dbReference type="AlphaFoldDB" id="I7MLW0"/>
<feature type="compositionally biased region" description="Basic and acidic residues" evidence="1">
    <location>
        <begin position="248"/>
        <end position="261"/>
    </location>
</feature>
<dbReference type="KEGG" id="tet:TTHERM_00446500"/>
<feature type="region of interest" description="Disordered" evidence="1">
    <location>
        <begin position="395"/>
        <end position="456"/>
    </location>
</feature>
<reference evidence="3" key="1">
    <citation type="journal article" date="2006" name="PLoS Biol.">
        <title>Macronuclear genome sequence of the ciliate Tetrahymena thermophila, a model eukaryote.</title>
        <authorList>
            <person name="Eisen J.A."/>
            <person name="Coyne R.S."/>
            <person name="Wu M."/>
            <person name="Wu D."/>
            <person name="Thiagarajan M."/>
            <person name="Wortman J.R."/>
            <person name="Badger J.H."/>
            <person name="Ren Q."/>
            <person name="Amedeo P."/>
            <person name="Jones K.M."/>
            <person name="Tallon L.J."/>
            <person name="Delcher A.L."/>
            <person name="Salzberg S.L."/>
            <person name="Silva J.C."/>
            <person name="Haas B.J."/>
            <person name="Majoros W.H."/>
            <person name="Farzad M."/>
            <person name="Carlton J.M."/>
            <person name="Smith R.K. Jr."/>
            <person name="Garg J."/>
            <person name="Pearlman R.E."/>
            <person name="Karrer K.M."/>
            <person name="Sun L."/>
            <person name="Manning G."/>
            <person name="Elde N.C."/>
            <person name="Turkewitz A.P."/>
            <person name="Asai D.J."/>
            <person name="Wilkes D.E."/>
            <person name="Wang Y."/>
            <person name="Cai H."/>
            <person name="Collins K."/>
            <person name="Stewart B.A."/>
            <person name="Lee S.R."/>
            <person name="Wilamowska K."/>
            <person name="Weinberg Z."/>
            <person name="Ruzzo W.L."/>
            <person name="Wloga D."/>
            <person name="Gaertig J."/>
            <person name="Frankel J."/>
            <person name="Tsao C.-C."/>
            <person name="Gorovsky M.A."/>
            <person name="Keeling P.J."/>
            <person name="Waller R.F."/>
            <person name="Patron N.J."/>
            <person name="Cherry J.M."/>
            <person name="Stover N.A."/>
            <person name="Krieger C.J."/>
            <person name="del Toro C."/>
            <person name="Ryder H.F."/>
            <person name="Williamson S.C."/>
            <person name="Barbeau R.A."/>
            <person name="Hamilton E.P."/>
            <person name="Orias E."/>
        </authorList>
    </citation>
    <scope>NUCLEOTIDE SEQUENCE [LARGE SCALE GENOMIC DNA]</scope>
    <source>
        <strain evidence="3">SB210</strain>
    </source>
</reference>
<dbReference type="OrthoDB" id="10683723at2759"/>
<proteinExistence type="predicted"/>
<feature type="compositionally biased region" description="Basic and acidic residues" evidence="1">
    <location>
        <begin position="117"/>
        <end position="129"/>
    </location>
</feature>
<evidence type="ECO:0000313" key="3">
    <source>
        <dbReference type="Proteomes" id="UP000009168"/>
    </source>
</evidence>
<dbReference type="Proteomes" id="UP000009168">
    <property type="component" value="Unassembled WGS sequence"/>
</dbReference>
<keyword evidence="3" id="KW-1185">Reference proteome</keyword>
<evidence type="ECO:0008006" key="4">
    <source>
        <dbReference type="Google" id="ProtNLM"/>
    </source>
</evidence>
<feature type="compositionally biased region" description="Basic and acidic residues" evidence="1">
    <location>
        <begin position="421"/>
        <end position="432"/>
    </location>
</feature>
<sequence>MSSNKQTYKGKKWCEYCRTQINWTKEDIAYHEQSRTHKKNVEREIEFKRQKIIREQEQAKKMTELDDSAKLMQEIEKKAQEAMQNNTSQRKQQKMQFDNQAHSKNPSIGPVFPVFQLEKEPELTEEQKKELKKQKKKEELGSEFGSSYEESDTDEEQDKYREEEIELKMNQNKAELAQKFDRVWYLSKDEKTGKLFFYNQLSGQRKYEKPIGLKLLDEEQRLWDEYILQQMEEQEKLEQAEQEATNKQIREYKNKNLKEGENDSQSGQQEQKVEDQINDQEGIIKSDWVEVTEEDNFFNKYAVRNVYGDVLNDNGNNEGNEEEEEEDDGMDDDEVKKLAKIELLIEQGKIQTQQEMIQALLQTNEGGNTMKQNEKLKKIIESNLDIQNDTMQKTYKKKNWLEDEDSTNVNQQKPVNNNQKQDQKQADADQKSQTKSSLFKKRINNNKNVQNIPVDN</sequence>
<feature type="compositionally biased region" description="Polar residues" evidence="1">
    <location>
        <begin position="445"/>
        <end position="456"/>
    </location>
</feature>
<evidence type="ECO:0000313" key="2">
    <source>
        <dbReference type="EMBL" id="EAS03168.2"/>
    </source>
</evidence>
<organism evidence="2 3">
    <name type="scientific">Tetrahymena thermophila (strain SB210)</name>
    <dbReference type="NCBI Taxonomy" id="312017"/>
    <lineage>
        <taxon>Eukaryota</taxon>
        <taxon>Sar</taxon>
        <taxon>Alveolata</taxon>
        <taxon>Ciliophora</taxon>
        <taxon>Intramacronucleata</taxon>
        <taxon>Oligohymenophorea</taxon>
        <taxon>Hymenostomatida</taxon>
        <taxon>Tetrahymenina</taxon>
        <taxon>Tetrahymenidae</taxon>
        <taxon>Tetrahymena</taxon>
    </lineage>
</organism>
<dbReference type="RefSeq" id="XP_001023413.2">
    <property type="nucleotide sequence ID" value="XM_001023413.4"/>
</dbReference>
<protein>
    <recommendedName>
        <fullName evidence="4">U1 zinc finger protein</fullName>
    </recommendedName>
</protein>
<accession>I7MLW0</accession>
<dbReference type="GeneID" id="7834731"/>
<feature type="compositionally biased region" description="Polar residues" evidence="1">
    <location>
        <begin position="82"/>
        <end position="106"/>
    </location>
</feature>
<dbReference type="Gene3D" id="3.30.160.60">
    <property type="entry name" value="Classic Zinc Finger"/>
    <property type="match status" value="1"/>
</dbReference>
<feature type="region of interest" description="Disordered" evidence="1">
    <location>
        <begin position="309"/>
        <end position="334"/>
    </location>
</feature>